<evidence type="ECO:0000313" key="3">
    <source>
        <dbReference type="Proteomes" id="UP001244011"/>
    </source>
</evidence>
<dbReference type="RefSeq" id="XP_060284424.1">
    <property type="nucleotide sequence ID" value="XM_060429873.1"/>
</dbReference>
<name>A0AAJ0C1K0_9PEZI</name>
<dbReference type="AlphaFoldDB" id="A0AAJ0C1K0"/>
<reference evidence="2" key="1">
    <citation type="submission" date="2023-06" db="EMBL/GenBank/DDBJ databases">
        <title>Genome-scale phylogeny and comparative genomics of the fungal order Sordariales.</title>
        <authorList>
            <consortium name="Lawrence Berkeley National Laboratory"/>
            <person name="Hensen N."/>
            <person name="Bonometti L."/>
            <person name="Westerberg I."/>
            <person name="Brannstrom I.O."/>
            <person name="Guillou S."/>
            <person name="Cros-Aarteil S."/>
            <person name="Calhoun S."/>
            <person name="Haridas S."/>
            <person name="Kuo A."/>
            <person name="Mondo S."/>
            <person name="Pangilinan J."/>
            <person name="Riley R."/>
            <person name="Labutti K."/>
            <person name="Andreopoulos B."/>
            <person name="Lipzen A."/>
            <person name="Chen C."/>
            <person name="Yanf M."/>
            <person name="Daum C."/>
            <person name="Ng V."/>
            <person name="Clum A."/>
            <person name="Steindorff A."/>
            <person name="Ohm R."/>
            <person name="Martin F."/>
            <person name="Silar P."/>
            <person name="Natvig D."/>
            <person name="Lalanne C."/>
            <person name="Gautier V."/>
            <person name="Ament-Velasquez S.L."/>
            <person name="Kruys A."/>
            <person name="Hutchinson M.I."/>
            <person name="Powell A.J."/>
            <person name="Barry K."/>
            <person name="Miller A.N."/>
            <person name="Grigoriev I.V."/>
            <person name="Debuchy R."/>
            <person name="Gladieux P."/>
            <person name="Thoren M.H."/>
            <person name="Johannesson H."/>
        </authorList>
    </citation>
    <scope>NUCLEOTIDE SEQUENCE</scope>
    <source>
        <strain evidence="2">8032-3</strain>
    </source>
</reference>
<organism evidence="2 3">
    <name type="scientific">Phialemonium atrogriseum</name>
    <dbReference type="NCBI Taxonomy" id="1093897"/>
    <lineage>
        <taxon>Eukaryota</taxon>
        <taxon>Fungi</taxon>
        <taxon>Dikarya</taxon>
        <taxon>Ascomycota</taxon>
        <taxon>Pezizomycotina</taxon>
        <taxon>Sordariomycetes</taxon>
        <taxon>Sordariomycetidae</taxon>
        <taxon>Cephalothecales</taxon>
        <taxon>Cephalothecaceae</taxon>
        <taxon>Phialemonium</taxon>
    </lineage>
</organism>
<gene>
    <name evidence="2" type="ORF">QBC33DRAFT_558374</name>
</gene>
<evidence type="ECO:0000256" key="1">
    <source>
        <dbReference type="SAM" id="MobiDB-lite"/>
    </source>
</evidence>
<dbReference type="Proteomes" id="UP001244011">
    <property type="component" value="Unassembled WGS sequence"/>
</dbReference>
<sequence>MRTAKSVKPLKSGPVSHYVRCKLDPNAIDLYVEPKDLVNLDGEMPQVDARNDAKPYDYLFLAMQDFEGNRGARGWEQKQQNKHKEHDQDQLISRP</sequence>
<feature type="region of interest" description="Disordered" evidence="1">
    <location>
        <begin position="71"/>
        <end position="95"/>
    </location>
</feature>
<dbReference type="EMBL" id="MU839006">
    <property type="protein sequence ID" value="KAK1768211.1"/>
    <property type="molecule type" value="Genomic_DNA"/>
</dbReference>
<accession>A0AAJ0C1K0</accession>
<keyword evidence="3" id="KW-1185">Reference proteome</keyword>
<protein>
    <submittedName>
        <fullName evidence="2">Uncharacterized protein</fullName>
    </submittedName>
</protein>
<comment type="caution">
    <text evidence="2">The sequence shown here is derived from an EMBL/GenBank/DDBJ whole genome shotgun (WGS) entry which is preliminary data.</text>
</comment>
<evidence type="ECO:0000313" key="2">
    <source>
        <dbReference type="EMBL" id="KAK1768211.1"/>
    </source>
</evidence>
<dbReference type="GeneID" id="85313060"/>
<proteinExistence type="predicted"/>